<sequence>MQLQTRSTNQNKIRIPRVMLGFLQREIQFQPDNKKLSLVMFEPMELEDWCQFWIPIIHPDIPAPTQSDTRRPRGYMAACKTTIAALTQSSESSVENWIYGDRECPHVVKMYLRAIHLLWLMRRQFRFPINFPDC</sequence>
<gene>
    <name evidence="1" type="ORF">Cri9333_0562</name>
</gene>
<dbReference type="eggNOG" id="ENOG502ZWNH">
    <property type="taxonomic scope" value="Bacteria"/>
</dbReference>
<dbReference type="EMBL" id="CP003620">
    <property type="protein sequence ID" value="AFZ11512.1"/>
    <property type="molecule type" value="Genomic_DNA"/>
</dbReference>
<protein>
    <submittedName>
        <fullName evidence="1">Uncharacterized protein</fullName>
    </submittedName>
</protein>
<dbReference type="KEGG" id="cep:Cri9333_0562"/>
<name>K9VVI6_9CYAN</name>
<dbReference type="HOGENOM" id="CLU_2033763_0_0_3"/>
<evidence type="ECO:0000313" key="2">
    <source>
        <dbReference type="Proteomes" id="UP000010472"/>
    </source>
</evidence>
<evidence type="ECO:0000313" key="1">
    <source>
        <dbReference type="EMBL" id="AFZ11512.1"/>
    </source>
</evidence>
<keyword evidence="2" id="KW-1185">Reference proteome</keyword>
<organism evidence="1 2">
    <name type="scientific">Crinalium epipsammum PCC 9333</name>
    <dbReference type="NCBI Taxonomy" id="1173022"/>
    <lineage>
        <taxon>Bacteria</taxon>
        <taxon>Bacillati</taxon>
        <taxon>Cyanobacteriota</taxon>
        <taxon>Cyanophyceae</taxon>
        <taxon>Gomontiellales</taxon>
        <taxon>Gomontiellaceae</taxon>
        <taxon>Crinalium</taxon>
    </lineage>
</organism>
<reference evidence="1 2" key="1">
    <citation type="submission" date="2012-06" db="EMBL/GenBank/DDBJ databases">
        <title>Finished chromosome of genome of Crinalium epipsammum PCC 9333.</title>
        <authorList>
            <consortium name="US DOE Joint Genome Institute"/>
            <person name="Gugger M."/>
            <person name="Coursin T."/>
            <person name="Rippka R."/>
            <person name="Tandeau De Marsac N."/>
            <person name="Huntemann M."/>
            <person name="Wei C.-L."/>
            <person name="Han J."/>
            <person name="Detter J.C."/>
            <person name="Han C."/>
            <person name="Tapia R."/>
            <person name="Davenport K."/>
            <person name="Daligault H."/>
            <person name="Erkkila T."/>
            <person name="Gu W."/>
            <person name="Munk A.C.C."/>
            <person name="Teshima H."/>
            <person name="Xu Y."/>
            <person name="Chain P."/>
            <person name="Chen A."/>
            <person name="Krypides N."/>
            <person name="Mavromatis K."/>
            <person name="Markowitz V."/>
            <person name="Szeto E."/>
            <person name="Ivanova N."/>
            <person name="Mikhailova N."/>
            <person name="Ovchinnikova G."/>
            <person name="Pagani I."/>
            <person name="Pati A."/>
            <person name="Goodwin L."/>
            <person name="Peters L."/>
            <person name="Pitluck S."/>
            <person name="Woyke T."/>
            <person name="Kerfeld C."/>
        </authorList>
    </citation>
    <scope>NUCLEOTIDE SEQUENCE [LARGE SCALE GENOMIC DNA]</scope>
    <source>
        <strain evidence="1 2">PCC 9333</strain>
    </source>
</reference>
<accession>K9VVI6</accession>
<proteinExistence type="predicted"/>
<dbReference type="AlphaFoldDB" id="K9VVI6"/>
<dbReference type="Proteomes" id="UP000010472">
    <property type="component" value="Chromosome"/>
</dbReference>